<organism evidence="9 10">
    <name type="scientific">Gloeothece citriformis (strain PCC 7424)</name>
    <name type="common">Cyanothece sp. (strain PCC 7424)</name>
    <dbReference type="NCBI Taxonomy" id="65393"/>
    <lineage>
        <taxon>Bacteria</taxon>
        <taxon>Bacillati</taxon>
        <taxon>Cyanobacteriota</taxon>
        <taxon>Cyanophyceae</taxon>
        <taxon>Oscillatoriophycideae</taxon>
        <taxon>Chroococcales</taxon>
        <taxon>Aphanothecaceae</taxon>
        <taxon>Gloeothece</taxon>
        <taxon>Gloeothece citriformis</taxon>
    </lineage>
</organism>
<dbReference type="GO" id="GO:0033214">
    <property type="term" value="P:siderophore-iron import into cell"/>
    <property type="evidence" value="ECO:0007669"/>
    <property type="project" value="TreeGrafter"/>
</dbReference>
<dbReference type="RefSeq" id="WP_012599714.1">
    <property type="nucleotide sequence ID" value="NC_011738.1"/>
</dbReference>
<evidence type="ECO:0000256" key="1">
    <source>
        <dbReference type="ARBA" id="ARBA00004651"/>
    </source>
</evidence>
<accession>B7KLZ1</accession>
<feature type="transmembrane region" description="Helical" evidence="8">
    <location>
        <begin position="198"/>
        <end position="219"/>
    </location>
</feature>
<dbReference type="Proteomes" id="UP000002384">
    <property type="component" value="Plasmid pP742401"/>
</dbReference>
<gene>
    <name evidence="9" type="ordered locus">PCC7424_5748</name>
</gene>
<evidence type="ECO:0000313" key="9">
    <source>
        <dbReference type="EMBL" id="ACK73813.1"/>
    </source>
</evidence>
<keyword evidence="5 8" id="KW-0812">Transmembrane</keyword>
<evidence type="ECO:0000256" key="2">
    <source>
        <dbReference type="ARBA" id="ARBA00007935"/>
    </source>
</evidence>
<dbReference type="FunFam" id="1.10.3470.10:FF:000001">
    <property type="entry name" value="Vitamin B12 ABC transporter permease BtuC"/>
    <property type="match status" value="1"/>
</dbReference>
<evidence type="ECO:0000256" key="3">
    <source>
        <dbReference type="ARBA" id="ARBA00022448"/>
    </source>
</evidence>
<feature type="transmembrane region" description="Helical" evidence="8">
    <location>
        <begin position="124"/>
        <end position="144"/>
    </location>
</feature>
<dbReference type="SUPFAM" id="SSF81345">
    <property type="entry name" value="ABC transporter involved in vitamin B12 uptake, BtuC"/>
    <property type="match status" value="1"/>
</dbReference>
<dbReference type="PANTHER" id="PTHR30472">
    <property type="entry name" value="FERRIC ENTEROBACTIN TRANSPORT SYSTEM PERMEASE PROTEIN"/>
    <property type="match status" value="1"/>
</dbReference>
<dbReference type="InterPro" id="IPR037294">
    <property type="entry name" value="ABC_BtuC-like"/>
</dbReference>
<geneLocation type="plasmid" evidence="9 10">
    <name>pP742401</name>
</geneLocation>
<feature type="transmembrane region" description="Helical" evidence="8">
    <location>
        <begin position="98"/>
        <end position="118"/>
    </location>
</feature>
<evidence type="ECO:0000256" key="6">
    <source>
        <dbReference type="ARBA" id="ARBA00022989"/>
    </source>
</evidence>
<protein>
    <submittedName>
        <fullName evidence="9">Transport system permease protein</fullName>
    </submittedName>
</protein>
<comment type="subcellular location">
    <subcellularLocation>
        <location evidence="1">Cell membrane</location>
        <topology evidence="1">Multi-pass membrane protein</topology>
    </subcellularLocation>
</comment>
<reference evidence="10" key="1">
    <citation type="journal article" date="2011" name="MBio">
        <title>Novel metabolic attributes of the genus Cyanothece, comprising a group of unicellular nitrogen-fixing Cyanobacteria.</title>
        <authorList>
            <person name="Bandyopadhyay A."/>
            <person name="Elvitigala T."/>
            <person name="Welsh E."/>
            <person name="Stockel J."/>
            <person name="Liberton M."/>
            <person name="Min H."/>
            <person name="Sherman L.A."/>
            <person name="Pakrasi H.B."/>
        </authorList>
    </citation>
    <scope>NUCLEOTIDE SEQUENCE [LARGE SCALE GENOMIC DNA]</scope>
    <source>
        <strain evidence="10">PCC 7424</strain>
        <plasmid evidence="10">pP742401</plasmid>
    </source>
</reference>
<keyword evidence="9" id="KW-0614">Plasmid</keyword>
<feature type="transmembrane region" description="Helical" evidence="8">
    <location>
        <begin position="12"/>
        <end position="35"/>
    </location>
</feature>
<comment type="similarity">
    <text evidence="2">Belongs to the binding-protein-dependent transport system permease family. FecCD subfamily.</text>
</comment>
<dbReference type="KEGG" id="cyc:PCC7424_5748"/>
<dbReference type="Pfam" id="PF01032">
    <property type="entry name" value="FecCD"/>
    <property type="match status" value="1"/>
</dbReference>
<evidence type="ECO:0000256" key="5">
    <source>
        <dbReference type="ARBA" id="ARBA00022692"/>
    </source>
</evidence>
<evidence type="ECO:0000256" key="4">
    <source>
        <dbReference type="ARBA" id="ARBA00022475"/>
    </source>
</evidence>
<name>B7KLZ1_GLOC7</name>
<dbReference type="InterPro" id="IPR000522">
    <property type="entry name" value="ABC_transptr_permease_BtuC"/>
</dbReference>
<evidence type="ECO:0000256" key="7">
    <source>
        <dbReference type="ARBA" id="ARBA00023136"/>
    </source>
</evidence>
<keyword evidence="3" id="KW-0813">Transport</keyword>
<dbReference type="Gene3D" id="1.10.3470.10">
    <property type="entry name" value="ABC transporter involved in vitamin B12 uptake, BtuC"/>
    <property type="match status" value="1"/>
</dbReference>
<dbReference type="GO" id="GO:0022857">
    <property type="term" value="F:transmembrane transporter activity"/>
    <property type="evidence" value="ECO:0007669"/>
    <property type="project" value="InterPro"/>
</dbReference>
<feature type="transmembrane region" description="Helical" evidence="8">
    <location>
        <begin position="156"/>
        <end position="178"/>
    </location>
</feature>
<keyword evidence="6 8" id="KW-1133">Transmembrane helix</keyword>
<keyword evidence="10" id="KW-1185">Reference proteome</keyword>
<dbReference type="eggNOG" id="COG0609">
    <property type="taxonomic scope" value="Bacteria"/>
</dbReference>
<feature type="transmembrane region" description="Helical" evidence="8">
    <location>
        <begin position="313"/>
        <end position="331"/>
    </location>
</feature>
<sequence length="337" mass="35350">MLSQKLANGRNFQLFSGLLSIGLILILSFVLSLVYGATDISFEEVVRSLIAFDGSTEHLIVRGLRLPRSLIAVLVGAALAVAGALIQGLTGNPLASPGILGINAGAAFAVVASTFIFGNYQTETLIWVGFGGAAMSAIAVYGLSSLGRGGLNSLNLIIAGAAITAFLSSLTSGILVVSQQTLDDIRFWLAGSIAAKDLFLFKQVLPYLLVGLILAMAMGRQLTLLNLGEDTAKSLGQRTVLIKGLVGICITLLAGASVALAGPISFIGLIVPHLARFWVGIDYRWILPYSALLGAIILLNADCLSRVLLQPRELPVGLVMPLLGAPFFLYLTSSKVK</sequence>
<feature type="transmembrane region" description="Helical" evidence="8">
    <location>
        <begin position="240"/>
        <end position="271"/>
    </location>
</feature>
<dbReference type="EMBL" id="CP001292">
    <property type="protein sequence ID" value="ACK73813.1"/>
    <property type="molecule type" value="Genomic_DNA"/>
</dbReference>
<dbReference type="CDD" id="cd06550">
    <property type="entry name" value="TM_ABC_iron-siderophores_like"/>
    <property type="match status" value="1"/>
</dbReference>
<evidence type="ECO:0000313" key="10">
    <source>
        <dbReference type="Proteomes" id="UP000002384"/>
    </source>
</evidence>
<dbReference type="GO" id="GO:0005886">
    <property type="term" value="C:plasma membrane"/>
    <property type="evidence" value="ECO:0007669"/>
    <property type="project" value="UniProtKB-SubCell"/>
</dbReference>
<evidence type="ECO:0000256" key="8">
    <source>
        <dbReference type="SAM" id="Phobius"/>
    </source>
</evidence>
<proteinExistence type="inferred from homology"/>
<dbReference type="HOGENOM" id="CLU_013016_1_0_3"/>
<feature type="transmembrane region" description="Helical" evidence="8">
    <location>
        <begin position="283"/>
        <end position="301"/>
    </location>
</feature>
<dbReference type="PANTHER" id="PTHR30472:SF1">
    <property type="entry name" value="FE(3+) DICITRATE TRANSPORT SYSTEM PERMEASE PROTEIN FECC-RELATED"/>
    <property type="match status" value="1"/>
</dbReference>
<keyword evidence="7 8" id="KW-0472">Membrane</keyword>
<dbReference type="AlphaFoldDB" id="B7KLZ1"/>
<feature type="transmembrane region" description="Helical" evidence="8">
    <location>
        <begin position="69"/>
        <end position="86"/>
    </location>
</feature>
<keyword evidence="4" id="KW-1003">Cell membrane</keyword>